<keyword evidence="2 6" id="KW-0288">FMN</keyword>
<dbReference type="RefSeq" id="WP_095579184.1">
    <property type="nucleotide sequence ID" value="NZ_JAJQQQ010000002.1"/>
</dbReference>
<name>A0A2A2DER6_9ACTN</name>
<proteinExistence type="inferred from homology"/>
<dbReference type="EC" id="1.6.5.-" evidence="6"/>
<keyword evidence="3 6" id="KW-0560">Oxidoreductase</keyword>
<dbReference type="Proteomes" id="UP000218944">
    <property type="component" value="Unassembled WGS sequence"/>
</dbReference>
<evidence type="ECO:0000256" key="1">
    <source>
        <dbReference type="ARBA" id="ARBA00022630"/>
    </source>
</evidence>
<dbReference type="HAMAP" id="MF_01216">
    <property type="entry name" value="Azoreductase_type1"/>
    <property type="match status" value="1"/>
</dbReference>
<evidence type="ECO:0000313" key="9">
    <source>
        <dbReference type="Proteomes" id="UP000218944"/>
    </source>
</evidence>
<comment type="caution">
    <text evidence="8">The sequence shown here is derived from an EMBL/GenBank/DDBJ whole genome shotgun (WGS) entry which is preliminary data.</text>
</comment>
<dbReference type="Gene3D" id="3.40.50.360">
    <property type="match status" value="1"/>
</dbReference>
<sequence length="216" mass="22793">MATLLHLDSSALPQGSASREVTAAFRKAWEEQHPDGTVVHRDLAADPLPHLDAAAITAEFTDPADRTEEQRAGSARRHALADELERADAVLIGAPMYNFTIPSTLKAWLDHVLITGRTMGVENLPNAGTPVTVVASRGGSYAPGTPREDFEFVTTYLEKVLGAGLGMEVDFIVPELTLARAVPAMAGLIDKADASRAQADADAAAKGKALAARLTA</sequence>
<dbReference type="PANTHER" id="PTHR43741">
    <property type="entry name" value="FMN-DEPENDENT NADH-AZOREDUCTASE 1"/>
    <property type="match status" value="1"/>
</dbReference>
<evidence type="ECO:0000256" key="3">
    <source>
        <dbReference type="ARBA" id="ARBA00023002"/>
    </source>
</evidence>
<dbReference type="AlphaFoldDB" id="A0A2A2DER6"/>
<feature type="binding site" evidence="6">
    <location>
        <begin position="136"/>
        <end position="139"/>
    </location>
    <ligand>
        <name>FMN</name>
        <dbReference type="ChEBI" id="CHEBI:58210"/>
    </ligand>
</feature>
<evidence type="ECO:0000256" key="2">
    <source>
        <dbReference type="ARBA" id="ARBA00022643"/>
    </source>
</evidence>
<comment type="subunit">
    <text evidence="6">Homodimer.</text>
</comment>
<dbReference type="Pfam" id="PF02525">
    <property type="entry name" value="Flavodoxin_2"/>
    <property type="match status" value="1"/>
</dbReference>
<keyword evidence="4 6" id="KW-0520">NAD</keyword>
<gene>
    <name evidence="6" type="primary">azoR</name>
    <name evidence="8" type="ORF">CK936_04730</name>
</gene>
<comment type="catalytic activity">
    <reaction evidence="6">
        <text>2 a quinone + NADH + H(+) = 2 a 1,4-benzosemiquinone + NAD(+)</text>
        <dbReference type="Rhea" id="RHEA:65952"/>
        <dbReference type="ChEBI" id="CHEBI:15378"/>
        <dbReference type="ChEBI" id="CHEBI:57540"/>
        <dbReference type="ChEBI" id="CHEBI:57945"/>
        <dbReference type="ChEBI" id="CHEBI:132124"/>
        <dbReference type="ChEBI" id="CHEBI:134225"/>
    </reaction>
</comment>
<dbReference type="InterPro" id="IPR050104">
    <property type="entry name" value="FMN-dep_NADH:Q_OxRdtase_AzoR1"/>
</dbReference>
<reference evidence="8 9" key="1">
    <citation type="submission" date="2017-08" db="EMBL/GenBank/DDBJ databases">
        <title>Genome sequence of Streptomyces albireticuli NRRL B-1670.</title>
        <authorList>
            <person name="Graham D.E."/>
            <person name="Mahan K.M."/>
            <person name="Klingeman D.M."/>
            <person name="Hettich R.L."/>
            <person name="Parry R.J."/>
            <person name="Spain J.C."/>
        </authorList>
    </citation>
    <scope>NUCLEOTIDE SEQUENCE [LARGE SCALE GENOMIC DNA]</scope>
    <source>
        <strain evidence="8 9">NRRL B-1670</strain>
    </source>
</reference>
<evidence type="ECO:0000256" key="4">
    <source>
        <dbReference type="ARBA" id="ARBA00023027"/>
    </source>
</evidence>
<keyword evidence="1 6" id="KW-0285">Flavoprotein</keyword>
<keyword evidence="9" id="KW-1185">Reference proteome</keyword>
<dbReference type="SUPFAM" id="SSF52218">
    <property type="entry name" value="Flavoproteins"/>
    <property type="match status" value="1"/>
</dbReference>
<protein>
    <recommendedName>
        <fullName evidence="6">FMN dependent NADH:quinone oxidoreductase</fullName>
        <ecNumber evidence="6">1.6.5.-</ecNumber>
    </recommendedName>
    <alternativeName>
        <fullName evidence="6">Azo-dye reductase</fullName>
    </alternativeName>
    <alternativeName>
        <fullName evidence="6">FMN-dependent NADH-azo compound oxidoreductase</fullName>
    </alternativeName>
    <alternativeName>
        <fullName evidence="6">FMN-dependent NADH-azoreductase</fullName>
        <ecNumber evidence="6">1.7.1.17</ecNumber>
    </alternativeName>
</protein>
<feature type="binding site" evidence="6">
    <location>
        <begin position="16"/>
        <end position="18"/>
    </location>
    <ligand>
        <name>FMN</name>
        <dbReference type="ChEBI" id="CHEBI:58210"/>
    </ligand>
</feature>
<evidence type="ECO:0000259" key="7">
    <source>
        <dbReference type="Pfam" id="PF02525"/>
    </source>
</evidence>
<comment type="cofactor">
    <cofactor evidence="6">
        <name>FMN</name>
        <dbReference type="ChEBI" id="CHEBI:58210"/>
    </cofactor>
    <text evidence="6">Binds 1 FMN per subunit.</text>
</comment>
<dbReference type="InterPro" id="IPR003680">
    <property type="entry name" value="Flavodoxin_fold"/>
</dbReference>
<dbReference type="EC" id="1.7.1.17" evidence="6"/>
<comment type="similarity">
    <text evidence="6">Belongs to the azoreductase type 1 family.</text>
</comment>
<dbReference type="GO" id="GO:0016655">
    <property type="term" value="F:oxidoreductase activity, acting on NAD(P)H, quinone or similar compound as acceptor"/>
    <property type="evidence" value="ECO:0007669"/>
    <property type="project" value="InterPro"/>
</dbReference>
<feature type="binding site" evidence="6">
    <location>
        <position position="10"/>
    </location>
    <ligand>
        <name>FMN</name>
        <dbReference type="ChEBI" id="CHEBI:58210"/>
    </ligand>
</feature>
<organism evidence="8 9">
    <name type="scientific">Streptomyces albireticuli</name>
    <dbReference type="NCBI Taxonomy" id="1940"/>
    <lineage>
        <taxon>Bacteria</taxon>
        <taxon>Bacillati</taxon>
        <taxon>Actinomycetota</taxon>
        <taxon>Actinomycetes</taxon>
        <taxon>Kitasatosporales</taxon>
        <taxon>Streptomycetaceae</taxon>
        <taxon>Streptomyces</taxon>
    </lineage>
</organism>
<dbReference type="InterPro" id="IPR023048">
    <property type="entry name" value="NADH:quinone_OxRdtase_FMN_depd"/>
</dbReference>
<accession>A0A2A2DER6</accession>
<feature type="domain" description="Flavodoxin-like fold" evidence="7">
    <location>
        <begin position="3"/>
        <end position="163"/>
    </location>
</feature>
<comment type="function">
    <text evidence="6">Quinone reductase that provides resistance to thiol-specific stress caused by electrophilic quinones.</text>
</comment>
<dbReference type="GO" id="GO:0009055">
    <property type="term" value="F:electron transfer activity"/>
    <property type="evidence" value="ECO:0007669"/>
    <property type="project" value="UniProtKB-UniRule"/>
</dbReference>
<dbReference type="GO" id="GO:0010181">
    <property type="term" value="F:FMN binding"/>
    <property type="evidence" value="ECO:0007669"/>
    <property type="project" value="UniProtKB-UniRule"/>
</dbReference>
<dbReference type="PANTHER" id="PTHR43741:SF4">
    <property type="entry name" value="FMN-DEPENDENT NADH:QUINONE OXIDOREDUCTASE"/>
    <property type="match status" value="1"/>
</dbReference>
<evidence type="ECO:0000313" key="8">
    <source>
        <dbReference type="EMBL" id="PAU50024.1"/>
    </source>
</evidence>
<comment type="function">
    <text evidence="6">Also exhibits azoreductase activity. Catalyzes the reductive cleavage of the azo bond in aromatic azo compounds to the corresponding amines.</text>
</comment>
<dbReference type="InterPro" id="IPR029039">
    <property type="entry name" value="Flavoprotein-like_sf"/>
</dbReference>
<evidence type="ECO:0000256" key="6">
    <source>
        <dbReference type="HAMAP-Rule" id="MF_01216"/>
    </source>
</evidence>
<dbReference type="EMBL" id="NSJV01000090">
    <property type="protein sequence ID" value="PAU50024.1"/>
    <property type="molecule type" value="Genomic_DNA"/>
</dbReference>
<comment type="catalytic activity">
    <reaction evidence="5">
        <text>N,N-dimethyl-1,4-phenylenediamine + anthranilate + 2 NAD(+) = 2-(4-dimethylaminophenyl)diazenylbenzoate + 2 NADH + 2 H(+)</text>
        <dbReference type="Rhea" id="RHEA:55872"/>
        <dbReference type="ChEBI" id="CHEBI:15378"/>
        <dbReference type="ChEBI" id="CHEBI:15783"/>
        <dbReference type="ChEBI" id="CHEBI:16567"/>
        <dbReference type="ChEBI" id="CHEBI:57540"/>
        <dbReference type="ChEBI" id="CHEBI:57945"/>
        <dbReference type="ChEBI" id="CHEBI:71579"/>
        <dbReference type="EC" id="1.7.1.17"/>
    </reaction>
    <physiologicalReaction direction="right-to-left" evidence="5">
        <dbReference type="Rhea" id="RHEA:55874"/>
    </physiologicalReaction>
</comment>
<feature type="binding site" evidence="6">
    <location>
        <begin position="96"/>
        <end position="99"/>
    </location>
    <ligand>
        <name>FMN</name>
        <dbReference type="ChEBI" id="CHEBI:58210"/>
    </ligand>
</feature>
<evidence type="ECO:0000256" key="5">
    <source>
        <dbReference type="ARBA" id="ARBA00048542"/>
    </source>
</evidence>
<dbReference type="GO" id="GO:0016652">
    <property type="term" value="F:oxidoreductase activity, acting on NAD(P)H as acceptor"/>
    <property type="evidence" value="ECO:0007669"/>
    <property type="project" value="UniProtKB-UniRule"/>
</dbReference>